<evidence type="ECO:0000256" key="1">
    <source>
        <dbReference type="SAM" id="Coils"/>
    </source>
</evidence>
<name>A0A0G1V1C6_9BACT</name>
<gene>
    <name evidence="2" type="ORF">UX86_C0018G0011</name>
</gene>
<dbReference type="AlphaFoldDB" id="A0A0G1V1C6"/>
<protein>
    <submittedName>
        <fullName evidence="2">Uncharacterized protein</fullName>
    </submittedName>
</protein>
<feature type="coiled-coil region" evidence="1">
    <location>
        <begin position="55"/>
        <end position="82"/>
    </location>
</feature>
<keyword evidence="1" id="KW-0175">Coiled coil</keyword>
<evidence type="ECO:0000313" key="3">
    <source>
        <dbReference type="Proteomes" id="UP000034502"/>
    </source>
</evidence>
<comment type="caution">
    <text evidence="2">The sequence shown here is derived from an EMBL/GenBank/DDBJ whole genome shotgun (WGS) entry which is preliminary data.</text>
</comment>
<dbReference type="Proteomes" id="UP000034502">
    <property type="component" value="Unassembled WGS sequence"/>
</dbReference>
<proteinExistence type="predicted"/>
<evidence type="ECO:0000313" key="2">
    <source>
        <dbReference type="EMBL" id="KKU63775.1"/>
    </source>
</evidence>
<dbReference type="STRING" id="1618364.UX86_C0018G0011"/>
<reference evidence="2 3" key="1">
    <citation type="journal article" date="2015" name="Nature">
        <title>rRNA introns, odd ribosomes, and small enigmatic genomes across a large radiation of phyla.</title>
        <authorList>
            <person name="Brown C.T."/>
            <person name="Hug L.A."/>
            <person name="Thomas B.C."/>
            <person name="Sharon I."/>
            <person name="Castelle C.J."/>
            <person name="Singh A."/>
            <person name="Wilkins M.J."/>
            <person name="Williams K.H."/>
            <person name="Banfield J.F."/>
        </authorList>
    </citation>
    <scope>NUCLEOTIDE SEQUENCE [LARGE SCALE GENOMIC DNA]</scope>
</reference>
<dbReference type="EMBL" id="LCNU01000018">
    <property type="protein sequence ID" value="KKU63775.1"/>
    <property type="molecule type" value="Genomic_DNA"/>
</dbReference>
<organism evidence="2 3">
    <name type="scientific">Candidatus Amesbacteria bacterium GW2011_GWC1_47_15</name>
    <dbReference type="NCBI Taxonomy" id="1618364"/>
    <lineage>
        <taxon>Bacteria</taxon>
        <taxon>Candidatus Amesiibacteriota</taxon>
    </lineage>
</organism>
<sequence>MPRLPRMRLPKIRIPNLLPLVLAAATLTVLSFFLYQYRQRSISLSVSWLTTQSELSQSRSHNENLQSRITELESENQRQKNIELSSTIDEIKKTYVKSVAVYEDLIDLKNPPPLKRNLLNFLKISLPKSKSSQRLPPRHPILLQLPQTTTLPVLVTAVKPSAQTPAVLSFP</sequence>
<accession>A0A0G1V1C6</accession>